<evidence type="ECO:0000259" key="13">
    <source>
        <dbReference type="Pfam" id="PF21185"/>
    </source>
</evidence>
<organism evidence="14 15">
    <name type="scientific">Litorivicinus lipolyticus</name>
    <dbReference type="NCBI Taxonomy" id="418701"/>
    <lineage>
        <taxon>Bacteria</taxon>
        <taxon>Pseudomonadati</taxon>
        <taxon>Pseudomonadota</taxon>
        <taxon>Gammaproteobacteria</taxon>
        <taxon>Oceanospirillales</taxon>
        <taxon>Litorivicinaceae</taxon>
        <taxon>Litorivicinus</taxon>
    </lineage>
</organism>
<evidence type="ECO:0000256" key="4">
    <source>
        <dbReference type="ARBA" id="ARBA00022801"/>
    </source>
</evidence>
<dbReference type="GO" id="GO:0003677">
    <property type="term" value="F:DNA binding"/>
    <property type="evidence" value="ECO:0007669"/>
    <property type="project" value="UniProtKB-UniRule"/>
</dbReference>
<dbReference type="Proteomes" id="UP000388235">
    <property type="component" value="Chromosome"/>
</dbReference>
<dbReference type="NCBIfam" id="TIGR01447">
    <property type="entry name" value="recD"/>
    <property type="match status" value="1"/>
</dbReference>
<comment type="subunit">
    <text evidence="11">Heterotrimer of RecB, RecC and RecD. All subunits contribute to DNA-binding.</text>
</comment>
<dbReference type="InterPro" id="IPR027417">
    <property type="entry name" value="P-loop_NTPase"/>
</dbReference>
<dbReference type="EMBL" id="CP045871">
    <property type="protein sequence ID" value="QGG80337.1"/>
    <property type="molecule type" value="Genomic_DNA"/>
</dbReference>
<keyword evidence="15" id="KW-1185">Reference proteome</keyword>
<dbReference type="InterPro" id="IPR049550">
    <property type="entry name" value="RecD_N"/>
</dbReference>
<dbReference type="OrthoDB" id="9803432at2"/>
<feature type="domain" description="RecBCD enzyme subunit RecD N-terminal" evidence="13">
    <location>
        <begin position="12"/>
        <end position="107"/>
    </location>
</feature>
<evidence type="ECO:0000313" key="14">
    <source>
        <dbReference type="EMBL" id="QGG80337.1"/>
    </source>
</evidence>
<keyword evidence="8 11" id="KW-0238">DNA-binding</keyword>
<keyword evidence="6 11" id="KW-0269">Exonuclease</keyword>
<dbReference type="GO" id="GO:0009338">
    <property type="term" value="C:exodeoxyribonuclease V complex"/>
    <property type="evidence" value="ECO:0007669"/>
    <property type="project" value="InterPro"/>
</dbReference>
<dbReference type="RefSeq" id="WP_153713841.1">
    <property type="nucleotide sequence ID" value="NZ_CP045871.1"/>
</dbReference>
<reference evidence="14 15" key="1">
    <citation type="submission" date="2019-11" db="EMBL/GenBank/DDBJ databases">
        <authorList>
            <person name="Khan S.A."/>
            <person name="Jeon C.O."/>
            <person name="Chun B.H."/>
        </authorList>
    </citation>
    <scope>NUCLEOTIDE SEQUENCE [LARGE SCALE GENOMIC DNA]</scope>
    <source>
        <strain evidence="14 15">IMCC 1097</strain>
    </source>
</reference>
<protein>
    <recommendedName>
        <fullName evidence="11">RecBCD enzyme subunit RecD</fullName>
        <ecNumber evidence="11">5.6.2.3</ecNumber>
    </recommendedName>
    <alternativeName>
        <fullName evidence="11">DNA 5'-3' helicase subunit RecD</fullName>
    </alternativeName>
    <alternativeName>
        <fullName evidence="11">Exonuclease V subunit RecD</fullName>
        <shortName evidence="11">ExoV subunit RecD</shortName>
    </alternativeName>
    <alternativeName>
        <fullName evidence="11">Helicase/nuclease RecBCD subunit RecD</fullName>
    </alternativeName>
</protein>
<dbReference type="PANTHER" id="PTHR43788:SF6">
    <property type="entry name" value="DNA HELICASE B"/>
    <property type="match status" value="1"/>
</dbReference>
<comment type="similarity">
    <text evidence="11">Belongs to the RecD family.</text>
</comment>
<keyword evidence="3 11" id="KW-0227">DNA damage</keyword>
<comment type="miscellaneous">
    <text evidence="11">In the RecBCD complex, RecB has a slow 3'-5' helicase, an exonuclease activity and loads RecA onto ssDNA, RecD has a fast 5'-3' helicase activity, while RecC stimulates the ATPase and processivity of the RecB helicase and contributes to recognition of the Chi site.</text>
</comment>
<evidence type="ECO:0000256" key="8">
    <source>
        <dbReference type="ARBA" id="ARBA00023125"/>
    </source>
</evidence>
<dbReference type="AlphaFoldDB" id="A0A5Q2QEB0"/>
<keyword evidence="4 11" id="KW-0378">Hydrolase</keyword>
<name>A0A5Q2QEB0_9GAMM</name>
<keyword evidence="10 11" id="KW-0413">Isomerase</keyword>
<dbReference type="Gene3D" id="1.10.10.1020">
    <property type="entry name" value="RecBCD complex, subunit RecD, N-terminal domain"/>
    <property type="match status" value="1"/>
</dbReference>
<evidence type="ECO:0000256" key="1">
    <source>
        <dbReference type="ARBA" id="ARBA00022722"/>
    </source>
</evidence>
<gene>
    <name evidence="11 14" type="primary">recD</name>
    <name evidence="14" type="ORF">GH975_07040</name>
</gene>
<dbReference type="InterPro" id="IPR050534">
    <property type="entry name" value="Coronavir_polyprotein_1ab"/>
</dbReference>
<keyword evidence="9 11" id="KW-0234">DNA repair</keyword>
<dbReference type="InterPro" id="IPR041851">
    <property type="entry name" value="RecD_N_sf"/>
</dbReference>
<comment type="function">
    <text evidence="11">A helicase/nuclease that prepares dsDNA breaks (DSB) for recombinational DNA repair. Binds to DSBs and unwinds DNA via a highly rapid and processive ATP-dependent bidirectional helicase activity. Unwinds dsDNA until it encounters a Chi (crossover hotspot instigator) sequence from the 3' direction. Cuts ssDNA a few nucleotides 3' to the Chi site. The properties and activities of the enzyme are changed at Chi. The Chi-altered holoenzyme produces a long 3'-ssDNA overhang and facilitates RecA-binding to the ssDNA for homologous DNA recombination and repair. Holoenzyme degrades any linearized DNA that is unable to undergo homologous recombination. In the holoenzyme this subunit has ssDNA-dependent ATPase and 5'-3' helicase activity. When added to pre-assembled RecBC greatly stimulates nuclease activity and augments holoenzyme processivity. Negatively regulates the RecA-loading ability of RecBCD.</text>
</comment>
<dbReference type="PANTHER" id="PTHR43788">
    <property type="entry name" value="DNA2/NAM7 HELICASE FAMILY MEMBER"/>
    <property type="match status" value="1"/>
</dbReference>
<dbReference type="GO" id="GO:0000724">
    <property type="term" value="P:double-strand break repair via homologous recombination"/>
    <property type="evidence" value="ECO:0007669"/>
    <property type="project" value="UniProtKB-UniRule"/>
</dbReference>
<dbReference type="SUPFAM" id="SSF52540">
    <property type="entry name" value="P-loop containing nucleoside triphosphate hydrolases"/>
    <property type="match status" value="2"/>
</dbReference>
<dbReference type="GO" id="GO:0008854">
    <property type="term" value="F:exodeoxyribonuclease V activity"/>
    <property type="evidence" value="ECO:0007669"/>
    <property type="project" value="InterPro"/>
</dbReference>
<dbReference type="Pfam" id="PF13538">
    <property type="entry name" value="UvrD_C_2"/>
    <property type="match status" value="1"/>
</dbReference>
<evidence type="ECO:0000256" key="3">
    <source>
        <dbReference type="ARBA" id="ARBA00022763"/>
    </source>
</evidence>
<dbReference type="GO" id="GO:0017116">
    <property type="term" value="F:single-stranded DNA helicase activity"/>
    <property type="evidence" value="ECO:0007669"/>
    <property type="project" value="TreeGrafter"/>
</dbReference>
<proteinExistence type="inferred from homology"/>
<accession>A0A5Q2QEB0</accession>
<evidence type="ECO:0000259" key="12">
    <source>
        <dbReference type="Pfam" id="PF13538"/>
    </source>
</evidence>
<dbReference type="CDD" id="cd18809">
    <property type="entry name" value="SF1_C_RecD"/>
    <property type="match status" value="1"/>
</dbReference>
<dbReference type="HAMAP" id="MF_01487">
    <property type="entry name" value="RecD"/>
    <property type="match status" value="1"/>
</dbReference>
<feature type="binding site" evidence="11">
    <location>
        <begin position="174"/>
        <end position="181"/>
    </location>
    <ligand>
        <name>ATP</name>
        <dbReference type="ChEBI" id="CHEBI:30616"/>
    </ligand>
</feature>
<evidence type="ECO:0000256" key="7">
    <source>
        <dbReference type="ARBA" id="ARBA00022840"/>
    </source>
</evidence>
<evidence type="ECO:0000256" key="10">
    <source>
        <dbReference type="ARBA" id="ARBA00023235"/>
    </source>
</evidence>
<feature type="domain" description="UvrD-like helicase C-terminal" evidence="12">
    <location>
        <begin position="540"/>
        <end position="583"/>
    </location>
</feature>
<keyword evidence="5 11" id="KW-0347">Helicase</keyword>
<evidence type="ECO:0000256" key="11">
    <source>
        <dbReference type="HAMAP-Rule" id="MF_01487"/>
    </source>
</evidence>
<keyword evidence="1 11" id="KW-0540">Nuclease</keyword>
<evidence type="ECO:0000313" key="15">
    <source>
        <dbReference type="Proteomes" id="UP000388235"/>
    </source>
</evidence>
<dbReference type="Pfam" id="PF13245">
    <property type="entry name" value="AAA_19"/>
    <property type="match status" value="1"/>
</dbReference>
<dbReference type="Gene3D" id="3.40.50.300">
    <property type="entry name" value="P-loop containing nucleotide triphosphate hydrolases"/>
    <property type="match status" value="2"/>
</dbReference>
<evidence type="ECO:0000256" key="5">
    <source>
        <dbReference type="ARBA" id="ARBA00022806"/>
    </source>
</evidence>
<evidence type="ECO:0000256" key="6">
    <source>
        <dbReference type="ARBA" id="ARBA00022839"/>
    </source>
</evidence>
<dbReference type="CDD" id="cd17933">
    <property type="entry name" value="DEXSc_RecD-like"/>
    <property type="match status" value="1"/>
</dbReference>
<dbReference type="InterPro" id="IPR027785">
    <property type="entry name" value="UvrD-like_helicase_C"/>
</dbReference>
<dbReference type="EC" id="5.6.2.3" evidence="11"/>
<evidence type="ECO:0000256" key="9">
    <source>
        <dbReference type="ARBA" id="ARBA00023204"/>
    </source>
</evidence>
<keyword evidence="7 11" id="KW-0067">ATP-binding</keyword>
<comment type="catalytic activity">
    <reaction evidence="11">
        <text>ATP + H2O = ADP + phosphate + H(+)</text>
        <dbReference type="Rhea" id="RHEA:13065"/>
        <dbReference type="ChEBI" id="CHEBI:15377"/>
        <dbReference type="ChEBI" id="CHEBI:15378"/>
        <dbReference type="ChEBI" id="CHEBI:30616"/>
        <dbReference type="ChEBI" id="CHEBI:43474"/>
        <dbReference type="ChEBI" id="CHEBI:456216"/>
        <dbReference type="EC" id="5.6.2.3"/>
    </reaction>
</comment>
<keyword evidence="2 11" id="KW-0547">Nucleotide-binding</keyword>
<sequence length="610" mass="65350">MNLVHLEAWHDSGFLSALDWQFAAAMQRLQPAWSAELVTLAALCSRQAARGHTLLDLRALKASPSRVLGEGDGHPLCAWAAAAAWDEASLVDQCGPMGPLVVADGCLFLRRHYDDEAHIQHYLSARLADRYPVDAQSVATAVAVLFGEAEGTATDWQRVACLVSLEAAFSLITGGPGTGKTTTVVRLLALIQHMAMAQQGVPQRIGLAAPTGKAATRLAESIAKQVAGMDFTGLAPGVRASLPSSADTLHRLLGLSSAQPRGRYADAAKLPLDWLIVDEASMIDLRLMARIVDSLGPDTRLVLLGDPDQLASVEAGAVLGQLTASSAPAAFEPAQCARLEALGAGPVEVAGAAPSGMGAVWAHLKVSHRFDHRSGIGALAKAVNQGHGEHAWTLFEEFADIDLTPDMSVAVERCVQRTADMIEQSRDERDPGWPRACVDRLSEFQVLAAVRAGAGGVMVFNQAVEHALVARFGRSEIAQWYVGRPVIMTRNQPNLGVMNGDLGLCLPRAVDGVERLQVAMVANGVLRWFPLSAMQGVETVYAMTVHKSQGSEFAESALLWPRDRSGLLTRELVYTAITRARRRFQLVGADPTEFARACSRRVNRVGRLKG</sequence>
<dbReference type="GO" id="GO:0016887">
    <property type="term" value="F:ATP hydrolysis activity"/>
    <property type="evidence" value="ECO:0007669"/>
    <property type="project" value="RHEA"/>
</dbReference>
<evidence type="ECO:0000256" key="2">
    <source>
        <dbReference type="ARBA" id="ARBA00022741"/>
    </source>
</evidence>
<dbReference type="GO" id="GO:0005524">
    <property type="term" value="F:ATP binding"/>
    <property type="evidence" value="ECO:0007669"/>
    <property type="project" value="UniProtKB-UniRule"/>
</dbReference>
<dbReference type="Pfam" id="PF21185">
    <property type="entry name" value="RecD_N"/>
    <property type="match status" value="1"/>
</dbReference>
<dbReference type="InterPro" id="IPR006344">
    <property type="entry name" value="RecD"/>
</dbReference>
<dbReference type="KEGG" id="llp:GH975_07040"/>
<dbReference type="GO" id="GO:0043139">
    <property type="term" value="F:5'-3' DNA helicase activity"/>
    <property type="evidence" value="ECO:0007669"/>
    <property type="project" value="UniProtKB-UniRule"/>
</dbReference>